<accession>A0ABW2KFG6</accession>
<comment type="caution">
    <text evidence="1">The sequence shown here is derived from an EMBL/GenBank/DDBJ whole genome shotgun (WGS) entry which is preliminary data.</text>
</comment>
<evidence type="ECO:0000313" key="2">
    <source>
        <dbReference type="Proteomes" id="UP001596540"/>
    </source>
</evidence>
<keyword evidence="2" id="KW-1185">Reference proteome</keyword>
<sequence>MTADADDAILRLLQRVYQGQWRIRRTTHLWIATAEAYLAEHAPTIVETDLNTFVRQLENPPPSAGRSLLSRPAFRDRLDQVSPDGVYRQVNPPTT</sequence>
<evidence type="ECO:0008006" key="3">
    <source>
        <dbReference type="Google" id="ProtNLM"/>
    </source>
</evidence>
<dbReference type="RefSeq" id="WP_379870660.1">
    <property type="nucleotide sequence ID" value="NZ_JBHTBH010000004.1"/>
</dbReference>
<organism evidence="1 2">
    <name type="scientific">Marinactinospora rubrisoli</name>
    <dbReference type="NCBI Taxonomy" id="2715399"/>
    <lineage>
        <taxon>Bacteria</taxon>
        <taxon>Bacillati</taxon>
        <taxon>Actinomycetota</taxon>
        <taxon>Actinomycetes</taxon>
        <taxon>Streptosporangiales</taxon>
        <taxon>Nocardiopsidaceae</taxon>
        <taxon>Marinactinospora</taxon>
    </lineage>
</organism>
<protein>
    <recommendedName>
        <fullName evidence="3">Integrase</fullName>
    </recommendedName>
</protein>
<evidence type="ECO:0000313" key="1">
    <source>
        <dbReference type="EMBL" id="MFC7328044.1"/>
    </source>
</evidence>
<gene>
    <name evidence="1" type="ORF">ACFQRF_09855</name>
</gene>
<dbReference type="EMBL" id="JBHTBH010000004">
    <property type="protein sequence ID" value="MFC7328044.1"/>
    <property type="molecule type" value="Genomic_DNA"/>
</dbReference>
<dbReference type="Proteomes" id="UP001596540">
    <property type="component" value="Unassembled WGS sequence"/>
</dbReference>
<reference evidence="2" key="1">
    <citation type="journal article" date="2019" name="Int. J. Syst. Evol. Microbiol.">
        <title>The Global Catalogue of Microorganisms (GCM) 10K type strain sequencing project: providing services to taxonomists for standard genome sequencing and annotation.</title>
        <authorList>
            <consortium name="The Broad Institute Genomics Platform"/>
            <consortium name="The Broad Institute Genome Sequencing Center for Infectious Disease"/>
            <person name="Wu L."/>
            <person name="Ma J."/>
        </authorList>
    </citation>
    <scope>NUCLEOTIDE SEQUENCE [LARGE SCALE GENOMIC DNA]</scope>
    <source>
        <strain evidence="2">CGMCC 4.7382</strain>
    </source>
</reference>
<proteinExistence type="predicted"/>
<name>A0ABW2KFG6_9ACTN</name>